<keyword evidence="4" id="KW-0720">Serine protease</keyword>
<dbReference type="PROSITE" id="PS50106">
    <property type="entry name" value="PDZ"/>
    <property type="match status" value="1"/>
</dbReference>
<keyword evidence="8" id="KW-1185">Reference proteome</keyword>
<evidence type="ECO:0000256" key="2">
    <source>
        <dbReference type="ARBA" id="ARBA00022670"/>
    </source>
</evidence>
<proteinExistence type="inferred from homology"/>
<comment type="similarity">
    <text evidence="1">Belongs to the peptidase S41A family.</text>
</comment>
<dbReference type="PANTHER" id="PTHR32060:SF22">
    <property type="entry name" value="CARBOXYL-TERMINAL-PROCESSING PEPTIDASE 3, CHLOROPLASTIC"/>
    <property type="match status" value="1"/>
</dbReference>
<evidence type="ECO:0000256" key="4">
    <source>
        <dbReference type="ARBA" id="ARBA00022825"/>
    </source>
</evidence>
<protein>
    <submittedName>
        <fullName evidence="7">Carboxyl-terminal protease</fullName>
    </submittedName>
</protein>
<sequence length="575" mass="62868">MKVKATSCIYLWGLVGLSTTNSFVIQHHYPATVTSSNGSRQSCRIFATTNRRNLLHANNSDLQSREAKEHDPTLKQRDTVHVRTRFFKSNLFDSDPTISPFKKAWYPFLAAFFFFLSTIVAPSAAIADVSSANYVHPAQQSILIGDAASQSQSQLAQQEETVVEEVWNLINKYYIDPTFNHQDWEQVKQKAMAEAQKSSDPSDSNYMKIVTSMVQSLGDKYTRILDAQQYASIQKFDLIGVGVTLMPNAQKDIIVGAPPIEGSSSAKAGLKVGDFVTAVNGRPTRGRNAFDIIDQISENSNAKTVTFTILRKQPPSLQSVGDENSGETFDVTMERQTMKVKNPVEYKLSEQRSDGTKVGYIRISEFNSLVNASLQKALQDLQQQGANAYVLDLRGNTGGAFQSAVEISGMFLQDRVATYVVDRNQVELPFRTPKMRDLAIDPKTPIVLWLDGMSASASEVLAGSLHDNCRAVTMGDNSFGKGLIQAVYGLKNGAGLVLTVARYVTPSGSEIQGKGVVLDIPGNMPAPVFVPGLSSNTSKVDFQEIAKRLDSNYCQVPAERVPSTPSSESSLVSSG</sequence>
<dbReference type="Proteomes" id="UP000693970">
    <property type="component" value="Unassembled WGS sequence"/>
</dbReference>
<dbReference type="SMART" id="SM00245">
    <property type="entry name" value="TSPc"/>
    <property type="match status" value="1"/>
</dbReference>
<dbReference type="EMBL" id="JAGRRH010000006">
    <property type="protein sequence ID" value="KAG7368442.1"/>
    <property type="molecule type" value="Genomic_DNA"/>
</dbReference>
<evidence type="ECO:0000256" key="1">
    <source>
        <dbReference type="ARBA" id="ARBA00009179"/>
    </source>
</evidence>
<evidence type="ECO:0000256" key="5">
    <source>
        <dbReference type="SAM" id="Phobius"/>
    </source>
</evidence>
<dbReference type="GO" id="GO:0006508">
    <property type="term" value="P:proteolysis"/>
    <property type="evidence" value="ECO:0007669"/>
    <property type="project" value="UniProtKB-KW"/>
</dbReference>
<evidence type="ECO:0000313" key="8">
    <source>
        <dbReference type="Proteomes" id="UP000693970"/>
    </source>
</evidence>
<dbReference type="AlphaFoldDB" id="A0A9K3Q249"/>
<dbReference type="NCBIfam" id="TIGR00225">
    <property type="entry name" value="prc"/>
    <property type="match status" value="1"/>
</dbReference>
<keyword evidence="5" id="KW-1133">Transmembrane helix</keyword>
<keyword evidence="2 7" id="KW-0645">Protease</keyword>
<dbReference type="InterPro" id="IPR005151">
    <property type="entry name" value="Tail-specific_protease"/>
</dbReference>
<dbReference type="GO" id="GO:0004175">
    <property type="term" value="F:endopeptidase activity"/>
    <property type="evidence" value="ECO:0007669"/>
    <property type="project" value="TreeGrafter"/>
</dbReference>
<gene>
    <name evidence="7" type="ORF">IV203_031185</name>
</gene>
<dbReference type="InterPro" id="IPR041489">
    <property type="entry name" value="PDZ_6"/>
</dbReference>
<reference evidence="7" key="1">
    <citation type="journal article" date="2021" name="Sci. Rep.">
        <title>Diploid genomic architecture of Nitzschia inconspicua, an elite biomass production diatom.</title>
        <authorList>
            <person name="Oliver A."/>
            <person name="Podell S."/>
            <person name="Pinowska A."/>
            <person name="Traller J.C."/>
            <person name="Smith S.R."/>
            <person name="McClure R."/>
            <person name="Beliaev A."/>
            <person name="Bohutskyi P."/>
            <person name="Hill E.A."/>
            <person name="Rabines A."/>
            <person name="Zheng H."/>
            <person name="Allen L.Z."/>
            <person name="Kuo A."/>
            <person name="Grigoriev I.V."/>
            <person name="Allen A.E."/>
            <person name="Hazlebeck D."/>
            <person name="Allen E.E."/>
        </authorList>
    </citation>
    <scope>NUCLEOTIDE SEQUENCE</scope>
    <source>
        <strain evidence="7">Hildebrandi</strain>
    </source>
</reference>
<name>A0A9K3Q249_9STRA</name>
<accession>A0A9K3Q249</accession>
<dbReference type="InterPro" id="IPR001478">
    <property type="entry name" value="PDZ"/>
</dbReference>
<dbReference type="OrthoDB" id="43580at2759"/>
<feature type="domain" description="PDZ" evidence="6">
    <location>
        <begin position="230"/>
        <end position="311"/>
    </location>
</feature>
<dbReference type="InterPro" id="IPR004447">
    <property type="entry name" value="Peptidase_S41A"/>
</dbReference>
<dbReference type="Pfam" id="PF17820">
    <property type="entry name" value="PDZ_6"/>
    <property type="match status" value="1"/>
</dbReference>
<evidence type="ECO:0000256" key="3">
    <source>
        <dbReference type="ARBA" id="ARBA00022801"/>
    </source>
</evidence>
<dbReference type="PANTHER" id="PTHR32060">
    <property type="entry name" value="TAIL-SPECIFIC PROTEASE"/>
    <property type="match status" value="1"/>
</dbReference>
<feature type="transmembrane region" description="Helical" evidence="5">
    <location>
        <begin position="104"/>
        <end position="127"/>
    </location>
</feature>
<dbReference type="Pfam" id="PF03572">
    <property type="entry name" value="Peptidase_S41"/>
    <property type="match status" value="1"/>
</dbReference>
<dbReference type="GO" id="GO:0008236">
    <property type="term" value="F:serine-type peptidase activity"/>
    <property type="evidence" value="ECO:0007669"/>
    <property type="project" value="UniProtKB-KW"/>
</dbReference>
<reference evidence="7" key="2">
    <citation type="submission" date="2021-04" db="EMBL/GenBank/DDBJ databases">
        <authorList>
            <person name="Podell S."/>
        </authorList>
    </citation>
    <scope>NUCLEOTIDE SEQUENCE</scope>
    <source>
        <strain evidence="7">Hildebrandi</strain>
    </source>
</reference>
<keyword evidence="5" id="KW-0812">Transmembrane</keyword>
<dbReference type="SMART" id="SM00228">
    <property type="entry name" value="PDZ"/>
    <property type="match status" value="1"/>
</dbReference>
<evidence type="ECO:0000313" key="7">
    <source>
        <dbReference type="EMBL" id="KAG7368442.1"/>
    </source>
</evidence>
<organism evidence="7 8">
    <name type="scientific">Nitzschia inconspicua</name>
    <dbReference type="NCBI Taxonomy" id="303405"/>
    <lineage>
        <taxon>Eukaryota</taxon>
        <taxon>Sar</taxon>
        <taxon>Stramenopiles</taxon>
        <taxon>Ochrophyta</taxon>
        <taxon>Bacillariophyta</taxon>
        <taxon>Bacillariophyceae</taxon>
        <taxon>Bacillariophycidae</taxon>
        <taxon>Bacillariales</taxon>
        <taxon>Bacillariaceae</taxon>
        <taxon>Nitzschia</taxon>
    </lineage>
</organism>
<dbReference type="CDD" id="cd07560">
    <property type="entry name" value="Peptidase_S41_CPP"/>
    <property type="match status" value="1"/>
</dbReference>
<comment type="caution">
    <text evidence="7">The sequence shown here is derived from an EMBL/GenBank/DDBJ whole genome shotgun (WGS) entry which is preliminary data.</text>
</comment>
<keyword evidence="5" id="KW-0472">Membrane</keyword>
<evidence type="ECO:0000259" key="6">
    <source>
        <dbReference type="PROSITE" id="PS50106"/>
    </source>
</evidence>
<keyword evidence="3" id="KW-0378">Hydrolase</keyword>